<dbReference type="SUPFAM" id="SSF51735">
    <property type="entry name" value="NAD(P)-binding Rossmann-fold domains"/>
    <property type="match status" value="1"/>
</dbReference>
<proteinExistence type="inferred from homology"/>
<dbReference type="PANTHER" id="PTHR15020:SF50">
    <property type="entry name" value="UPF0659 PROTEIN YMR090W"/>
    <property type="match status" value="1"/>
</dbReference>
<organism evidence="3 4">
    <name type="scientific">Cercospora zeae-maydis SCOH1-5</name>
    <dbReference type="NCBI Taxonomy" id="717836"/>
    <lineage>
        <taxon>Eukaryota</taxon>
        <taxon>Fungi</taxon>
        <taxon>Dikarya</taxon>
        <taxon>Ascomycota</taxon>
        <taxon>Pezizomycotina</taxon>
        <taxon>Dothideomycetes</taxon>
        <taxon>Dothideomycetidae</taxon>
        <taxon>Mycosphaerellales</taxon>
        <taxon>Mycosphaerellaceae</taxon>
        <taxon>Cercospora</taxon>
    </lineage>
</organism>
<evidence type="ECO:0000259" key="2">
    <source>
        <dbReference type="Pfam" id="PF13460"/>
    </source>
</evidence>
<dbReference type="PANTHER" id="PTHR15020">
    <property type="entry name" value="FLAVIN REDUCTASE-RELATED"/>
    <property type="match status" value="1"/>
</dbReference>
<comment type="similarity">
    <text evidence="1">Belongs to the avfA family.</text>
</comment>
<dbReference type="Proteomes" id="UP000799539">
    <property type="component" value="Unassembled WGS sequence"/>
</dbReference>
<evidence type="ECO:0000313" key="3">
    <source>
        <dbReference type="EMBL" id="KAF2216166.1"/>
    </source>
</evidence>
<feature type="domain" description="NAD(P)-binding" evidence="2">
    <location>
        <begin position="8"/>
        <end position="214"/>
    </location>
</feature>
<dbReference type="AlphaFoldDB" id="A0A6A6FRQ7"/>
<protein>
    <recommendedName>
        <fullName evidence="2">NAD(P)-binding domain-containing protein</fullName>
    </recommendedName>
</protein>
<gene>
    <name evidence="3" type="ORF">CERZMDRAFT_93465</name>
</gene>
<evidence type="ECO:0000256" key="1">
    <source>
        <dbReference type="ARBA" id="ARBA00038376"/>
    </source>
</evidence>
<reference evidence="3" key="1">
    <citation type="journal article" date="2020" name="Stud. Mycol.">
        <title>101 Dothideomycetes genomes: a test case for predicting lifestyles and emergence of pathogens.</title>
        <authorList>
            <person name="Haridas S."/>
            <person name="Albert R."/>
            <person name="Binder M."/>
            <person name="Bloem J."/>
            <person name="Labutti K."/>
            <person name="Salamov A."/>
            <person name="Andreopoulos B."/>
            <person name="Baker S."/>
            <person name="Barry K."/>
            <person name="Bills G."/>
            <person name="Bluhm B."/>
            <person name="Cannon C."/>
            <person name="Castanera R."/>
            <person name="Culley D."/>
            <person name="Daum C."/>
            <person name="Ezra D."/>
            <person name="Gonzalez J."/>
            <person name="Henrissat B."/>
            <person name="Kuo A."/>
            <person name="Liang C."/>
            <person name="Lipzen A."/>
            <person name="Lutzoni F."/>
            <person name="Magnuson J."/>
            <person name="Mondo S."/>
            <person name="Nolan M."/>
            <person name="Ohm R."/>
            <person name="Pangilinan J."/>
            <person name="Park H.-J."/>
            <person name="Ramirez L."/>
            <person name="Alfaro M."/>
            <person name="Sun H."/>
            <person name="Tritt A."/>
            <person name="Yoshinaga Y."/>
            <person name="Zwiers L.-H."/>
            <person name="Turgeon B."/>
            <person name="Goodwin S."/>
            <person name="Spatafora J."/>
            <person name="Crous P."/>
            <person name="Grigoriev I."/>
        </authorList>
    </citation>
    <scope>NUCLEOTIDE SEQUENCE</scope>
    <source>
        <strain evidence="3">SCOH1-5</strain>
    </source>
</reference>
<name>A0A6A6FRQ7_9PEZI</name>
<dbReference type="InterPro" id="IPR016040">
    <property type="entry name" value="NAD(P)-bd_dom"/>
</dbReference>
<sequence>MSTTLIFGGSGKVARHITSLLTTSGNTVHSIIRNPAQIPSIQSLGGHAIVQSIEDSSIEDFVRTIQSTSPNTIIWAAGAGGGNPERTSKVDYEGAVKVAEAVAQAGGTKRYIVISALDVRDRDTKPEPEWYDEADRDRSEKVWKAIGPYMRAKFAADKDLVENNGRRGLEYTIVRPGGLSEEKGTGKVEAGKVHLNRMVPREDVARVVVECIQNEGTKGLAFDVVGGDELSVEEAVEKVAKGRVDTFEGRH</sequence>
<dbReference type="EMBL" id="ML992664">
    <property type="protein sequence ID" value="KAF2216166.1"/>
    <property type="molecule type" value="Genomic_DNA"/>
</dbReference>
<accession>A0A6A6FRQ7</accession>
<keyword evidence="4" id="KW-1185">Reference proteome</keyword>
<dbReference type="Pfam" id="PF13460">
    <property type="entry name" value="NAD_binding_10"/>
    <property type="match status" value="1"/>
</dbReference>
<dbReference type="CDD" id="cd05243">
    <property type="entry name" value="SDR_a5"/>
    <property type="match status" value="1"/>
</dbReference>
<dbReference type="InterPro" id="IPR036291">
    <property type="entry name" value="NAD(P)-bd_dom_sf"/>
</dbReference>
<dbReference type="OrthoDB" id="10254604at2759"/>
<dbReference type="Gene3D" id="3.40.50.720">
    <property type="entry name" value="NAD(P)-binding Rossmann-like Domain"/>
    <property type="match status" value="1"/>
</dbReference>
<evidence type="ECO:0000313" key="4">
    <source>
        <dbReference type="Proteomes" id="UP000799539"/>
    </source>
</evidence>